<evidence type="ECO:0000256" key="6">
    <source>
        <dbReference type="ARBA" id="ARBA00022824"/>
    </source>
</evidence>
<accession>A0A4Q1BVP7</accession>
<dbReference type="Pfam" id="PF01435">
    <property type="entry name" value="Peptidase_M48"/>
    <property type="match status" value="1"/>
</dbReference>
<evidence type="ECO:0000256" key="2">
    <source>
        <dbReference type="ARBA" id="ARBA00022670"/>
    </source>
</evidence>
<evidence type="ECO:0000259" key="17">
    <source>
        <dbReference type="Pfam" id="PF16491"/>
    </source>
</evidence>
<evidence type="ECO:0000256" key="13">
    <source>
        <dbReference type="PIRSR" id="PIRSR627057-1"/>
    </source>
</evidence>
<feature type="transmembrane region" description="Helical" evidence="15">
    <location>
        <begin position="132"/>
        <end position="149"/>
    </location>
</feature>
<dbReference type="GO" id="GO:0005789">
    <property type="term" value="C:endoplasmic reticulum membrane"/>
    <property type="evidence" value="ECO:0007669"/>
    <property type="project" value="UniProtKB-SubCell"/>
</dbReference>
<sequence length="464" mass="53380">MTSFSPLIWLDKSVSHLASLADDPSIDWKNIVVACTWLQTAFEVYLYSRQLRCYSLPSPPPEIKDHLDSTTFSKAQKYGKDKCRLELLKTVWSQLLSWGLISGGFYVRAWGWSGELMRKFGLSEERVITHSLIWFTILSLFPSLLSLPWEYYRTFVIEERHGFNKSSVGLWIKDQLVTYSLVGVIGLPLLAGLLRIIGWAGRAFVPWLMVFLISIQLLLQIIFPTFIQPLFNKLTPLPEGELRTMVESLAKKLNFPLTHLYQIDGSKRSSHSNAYFYGLPWSKHIVIYDTLIEKSTPTEVEAVLSHELGHWYFSHPTKLLIAAQFHILLNISAFLIFMHNKSLYSSFGFDPRLASPSLGQRQPVFISFVLYQMVLDPLDTIVKFFLNAQTRKYEYQADEFGVQLGKKDALCSSLIKLHVTNLSSPHNDWLYSMYHHSHPVLPERLRAMDNNKSTPLKLKGEKEL</sequence>
<feature type="transmembrane region" description="Helical" evidence="15">
    <location>
        <begin position="204"/>
        <end position="227"/>
    </location>
</feature>
<evidence type="ECO:0000256" key="12">
    <source>
        <dbReference type="ARBA" id="ARBA00060927"/>
    </source>
</evidence>
<evidence type="ECO:0000313" key="18">
    <source>
        <dbReference type="EMBL" id="RXK42188.1"/>
    </source>
</evidence>
<reference evidence="18 19" key="1">
    <citation type="submission" date="2016-06" db="EMBL/GenBank/DDBJ databases">
        <title>Evolution of pathogenesis and genome organization in the Tremellales.</title>
        <authorList>
            <person name="Cuomo C."/>
            <person name="Litvintseva A."/>
            <person name="Heitman J."/>
            <person name="Chen Y."/>
            <person name="Sun S."/>
            <person name="Springer D."/>
            <person name="Dromer F."/>
            <person name="Young S."/>
            <person name="Zeng Q."/>
            <person name="Chapman S."/>
            <person name="Gujja S."/>
            <person name="Saif S."/>
            <person name="Birren B."/>
        </authorList>
    </citation>
    <scope>NUCLEOTIDE SEQUENCE [LARGE SCALE GENOMIC DNA]</scope>
    <source>
        <strain evidence="18 19">ATCC 28783</strain>
    </source>
</reference>
<dbReference type="FunCoup" id="A0A4Q1BVP7">
    <property type="interactions" value="570"/>
</dbReference>
<protein>
    <recommendedName>
        <fullName evidence="15">CAAX prenyl protease</fullName>
        <ecNumber evidence="15">3.4.24.84</ecNumber>
    </recommendedName>
</protein>
<keyword evidence="9 15" id="KW-0482">Metalloprotease</keyword>
<feature type="binding site" evidence="14">
    <location>
        <position position="310"/>
    </location>
    <ligand>
        <name>Zn(2+)</name>
        <dbReference type="ChEBI" id="CHEBI:29105"/>
        <note>catalytic</note>
    </ligand>
</feature>
<evidence type="ECO:0000259" key="16">
    <source>
        <dbReference type="Pfam" id="PF01435"/>
    </source>
</evidence>
<dbReference type="GO" id="GO:0004222">
    <property type="term" value="F:metalloendopeptidase activity"/>
    <property type="evidence" value="ECO:0007669"/>
    <property type="project" value="UniProtKB-UniRule"/>
</dbReference>
<dbReference type="InParanoid" id="A0A4Q1BVP7"/>
<dbReference type="Gene3D" id="3.30.2010.10">
    <property type="entry name" value="Metalloproteases ('zincins'), catalytic domain"/>
    <property type="match status" value="1"/>
</dbReference>
<proteinExistence type="inferred from homology"/>
<dbReference type="OMA" id="FVIEEKF"/>
<keyword evidence="10 15" id="KW-0472">Membrane</keyword>
<keyword evidence="3 15" id="KW-0812">Transmembrane</keyword>
<keyword evidence="2 15" id="KW-0645">Protease</keyword>
<comment type="function">
    <text evidence="15">Proteolytically removes the C-terminal three residues of farnesylated proteins.</text>
</comment>
<dbReference type="GO" id="GO:0071586">
    <property type="term" value="P:CAAX-box protein processing"/>
    <property type="evidence" value="ECO:0007669"/>
    <property type="project" value="UniProtKB-UniRule"/>
</dbReference>
<dbReference type="InterPro" id="IPR001915">
    <property type="entry name" value="Peptidase_M48"/>
</dbReference>
<evidence type="ECO:0000256" key="15">
    <source>
        <dbReference type="RuleBase" id="RU366005"/>
    </source>
</evidence>
<evidence type="ECO:0000256" key="14">
    <source>
        <dbReference type="PIRSR" id="PIRSR627057-2"/>
    </source>
</evidence>
<dbReference type="InterPro" id="IPR032456">
    <property type="entry name" value="Peptidase_M48_N"/>
</dbReference>
<evidence type="ECO:0000256" key="9">
    <source>
        <dbReference type="ARBA" id="ARBA00023049"/>
    </source>
</evidence>
<keyword evidence="19" id="KW-1185">Reference proteome</keyword>
<comment type="subcellular location">
    <subcellularLocation>
        <location evidence="1 15">Endoplasmic reticulum membrane</location>
        <topology evidence="1 15">Multi-pass membrane protein</topology>
    </subcellularLocation>
</comment>
<name>A0A4Q1BVP7_TREME</name>
<comment type="caution">
    <text evidence="15">Lacks conserved residue(s) required for the propagation of feature annotation.</text>
</comment>
<dbReference type="PANTHER" id="PTHR10120">
    <property type="entry name" value="CAAX PRENYL PROTEASE 1"/>
    <property type="match status" value="1"/>
</dbReference>
<feature type="binding site" evidence="14">
    <location>
        <position position="394"/>
    </location>
    <ligand>
        <name>Zn(2+)</name>
        <dbReference type="ChEBI" id="CHEBI:29105"/>
        <note>catalytic</note>
    </ligand>
</feature>
<evidence type="ECO:0000256" key="11">
    <source>
        <dbReference type="ARBA" id="ARBA00044456"/>
    </source>
</evidence>
<feature type="binding site" evidence="14">
    <location>
        <position position="306"/>
    </location>
    <ligand>
        <name>Zn(2+)</name>
        <dbReference type="ChEBI" id="CHEBI:29105"/>
        <note>catalytic</note>
    </ligand>
</feature>
<dbReference type="Proteomes" id="UP000289152">
    <property type="component" value="Unassembled WGS sequence"/>
</dbReference>
<comment type="caution">
    <text evidence="18">The sequence shown here is derived from an EMBL/GenBank/DDBJ whole genome shotgun (WGS) entry which is preliminary data.</text>
</comment>
<feature type="transmembrane region" description="Helical" evidence="15">
    <location>
        <begin position="176"/>
        <end position="197"/>
    </location>
</feature>
<dbReference type="VEuPathDB" id="FungiDB:TREMEDRAFT_39579"/>
<evidence type="ECO:0000256" key="5">
    <source>
        <dbReference type="ARBA" id="ARBA00022801"/>
    </source>
</evidence>
<evidence type="ECO:0000256" key="8">
    <source>
        <dbReference type="ARBA" id="ARBA00022989"/>
    </source>
</evidence>
<dbReference type="GO" id="GO:0046872">
    <property type="term" value="F:metal ion binding"/>
    <property type="evidence" value="ECO:0007669"/>
    <property type="project" value="UniProtKB-UniRule"/>
</dbReference>
<keyword evidence="6 15" id="KW-0256">Endoplasmic reticulum</keyword>
<dbReference type="InterPro" id="IPR027057">
    <property type="entry name" value="CAXX_Prtase_1"/>
</dbReference>
<dbReference type="EC" id="3.4.24.84" evidence="15"/>
<dbReference type="AlphaFoldDB" id="A0A4Q1BVP7"/>
<feature type="active site" description="Proton donor" evidence="13">
    <location>
        <position position="398"/>
    </location>
</feature>
<keyword evidence="5 15" id="KW-0378">Hydrolase</keyword>
<evidence type="ECO:0000256" key="3">
    <source>
        <dbReference type="ARBA" id="ARBA00022692"/>
    </source>
</evidence>
<dbReference type="CDD" id="cd07343">
    <property type="entry name" value="M48A_Zmpste24p_like"/>
    <property type="match status" value="1"/>
</dbReference>
<organism evidence="18 19">
    <name type="scientific">Tremella mesenterica</name>
    <name type="common">Jelly fungus</name>
    <dbReference type="NCBI Taxonomy" id="5217"/>
    <lineage>
        <taxon>Eukaryota</taxon>
        <taxon>Fungi</taxon>
        <taxon>Dikarya</taxon>
        <taxon>Basidiomycota</taxon>
        <taxon>Agaricomycotina</taxon>
        <taxon>Tremellomycetes</taxon>
        <taxon>Tremellales</taxon>
        <taxon>Tremellaceae</taxon>
        <taxon>Tremella</taxon>
    </lineage>
</organism>
<dbReference type="EMBL" id="SDIL01000003">
    <property type="protein sequence ID" value="RXK42188.1"/>
    <property type="molecule type" value="Genomic_DNA"/>
</dbReference>
<dbReference type="OrthoDB" id="360839at2759"/>
<dbReference type="STRING" id="5217.A0A4Q1BVP7"/>
<keyword evidence="8 15" id="KW-1133">Transmembrane helix</keyword>
<keyword evidence="4 14" id="KW-0479">Metal-binding</keyword>
<feature type="domain" description="Peptidase M48" evidence="16">
    <location>
        <begin position="237"/>
        <end position="450"/>
    </location>
</feature>
<feature type="domain" description="CAAX prenyl protease 1 N-terminal" evidence="17">
    <location>
        <begin position="50"/>
        <end position="233"/>
    </location>
</feature>
<evidence type="ECO:0000256" key="1">
    <source>
        <dbReference type="ARBA" id="ARBA00004477"/>
    </source>
</evidence>
<evidence type="ECO:0000256" key="4">
    <source>
        <dbReference type="ARBA" id="ARBA00022723"/>
    </source>
</evidence>
<comment type="cofactor">
    <cofactor evidence="14 15">
        <name>Zn(2+)</name>
        <dbReference type="ChEBI" id="CHEBI:29105"/>
    </cofactor>
    <text evidence="14 15">Binds 1 zinc ion per subunit.</text>
</comment>
<comment type="similarity">
    <text evidence="12 15">Belongs to the peptidase M48A family.</text>
</comment>
<dbReference type="FunFam" id="3.30.2010.10:FF:000002">
    <property type="entry name" value="CAAX prenyl protease"/>
    <property type="match status" value="1"/>
</dbReference>
<keyword evidence="7 14" id="KW-0862">Zinc</keyword>
<dbReference type="Pfam" id="PF16491">
    <property type="entry name" value="Peptidase_M48_N"/>
    <property type="match status" value="1"/>
</dbReference>
<evidence type="ECO:0000313" key="19">
    <source>
        <dbReference type="Proteomes" id="UP000289152"/>
    </source>
</evidence>
<evidence type="ECO:0000256" key="7">
    <source>
        <dbReference type="ARBA" id="ARBA00022833"/>
    </source>
</evidence>
<feature type="active site" evidence="13">
    <location>
        <position position="307"/>
    </location>
</feature>
<comment type="catalytic activity">
    <reaction evidence="11 15">
        <text>Hydrolyzes the peptide bond -P2-(S-farnesyl or geranylgeranyl)C-P1'-P2'-P3'-COOH where P1' and P2' are amino acids with aliphatic side chains and P3' is any C-terminal residue.</text>
        <dbReference type="EC" id="3.4.24.84"/>
    </reaction>
</comment>
<evidence type="ECO:0000256" key="10">
    <source>
        <dbReference type="ARBA" id="ARBA00023136"/>
    </source>
</evidence>
<gene>
    <name evidence="18" type="ORF">M231_00545</name>
</gene>